<proteinExistence type="predicted"/>
<feature type="region of interest" description="Disordered" evidence="1">
    <location>
        <begin position="27"/>
        <end position="49"/>
    </location>
</feature>
<dbReference type="AlphaFoldDB" id="A0A1G6ZE99"/>
<accession>A0A1G6ZE99</accession>
<gene>
    <name evidence="2" type="ORF">SAMN05216174_1295</name>
</gene>
<sequence length="49" mass="5251">MGVLFHPIWHLASPGWSLAGLCGRLTHPTTESDGPKQAPGKAGLDWREA</sequence>
<organism evidence="2 3">
    <name type="scientific">Actinokineospora iranica</name>
    <dbReference type="NCBI Taxonomy" id="1271860"/>
    <lineage>
        <taxon>Bacteria</taxon>
        <taxon>Bacillati</taxon>
        <taxon>Actinomycetota</taxon>
        <taxon>Actinomycetes</taxon>
        <taxon>Pseudonocardiales</taxon>
        <taxon>Pseudonocardiaceae</taxon>
        <taxon>Actinokineospora</taxon>
    </lineage>
</organism>
<dbReference type="Proteomes" id="UP000199501">
    <property type="component" value="Unassembled WGS sequence"/>
</dbReference>
<dbReference type="EMBL" id="FMZZ01000029">
    <property type="protein sequence ID" value="SDE00802.1"/>
    <property type="molecule type" value="Genomic_DNA"/>
</dbReference>
<evidence type="ECO:0000313" key="3">
    <source>
        <dbReference type="Proteomes" id="UP000199501"/>
    </source>
</evidence>
<keyword evidence="3" id="KW-1185">Reference proteome</keyword>
<name>A0A1G6ZE99_9PSEU</name>
<evidence type="ECO:0000256" key="1">
    <source>
        <dbReference type="SAM" id="MobiDB-lite"/>
    </source>
</evidence>
<protein>
    <submittedName>
        <fullName evidence="2">Uncharacterized protein</fullName>
    </submittedName>
</protein>
<evidence type="ECO:0000313" key="2">
    <source>
        <dbReference type="EMBL" id="SDE00802.1"/>
    </source>
</evidence>
<reference evidence="3" key="1">
    <citation type="submission" date="2016-10" db="EMBL/GenBank/DDBJ databases">
        <authorList>
            <person name="Varghese N."/>
            <person name="Submissions S."/>
        </authorList>
    </citation>
    <scope>NUCLEOTIDE SEQUENCE [LARGE SCALE GENOMIC DNA]</scope>
    <source>
        <strain evidence="3">IBRC-M 10403</strain>
    </source>
</reference>